<name>A0A232EKT2_9HYME</name>
<proteinExistence type="predicted"/>
<feature type="region of interest" description="Disordered" evidence="1">
    <location>
        <begin position="912"/>
        <end position="964"/>
    </location>
</feature>
<organism evidence="2 3">
    <name type="scientific">Trichomalopsis sarcophagae</name>
    <dbReference type="NCBI Taxonomy" id="543379"/>
    <lineage>
        <taxon>Eukaryota</taxon>
        <taxon>Metazoa</taxon>
        <taxon>Ecdysozoa</taxon>
        <taxon>Arthropoda</taxon>
        <taxon>Hexapoda</taxon>
        <taxon>Insecta</taxon>
        <taxon>Pterygota</taxon>
        <taxon>Neoptera</taxon>
        <taxon>Endopterygota</taxon>
        <taxon>Hymenoptera</taxon>
        <taxon>Apocrita</taxon>
        <taxon>Proctotrupomorpha</taxon>
        <taxon>Chalcidoidea</taxon>
        <taxon>Pteromalidae</taxon>
        <taxon>Pteromalinae</taxon>
        <taxon>Trichomalopsis</taxon>
    </lineage>
</organism>
<feature type="compositionally biased region" description="Polar residues" evidence="1">
    <location>
        <begin position="912"/>
        <end position="923"/>
    </location>
</feature>
<gene>
    <name evidence="2" type="ORF">TSAR_007724</name>
</gene>
<evidence type="ECO:0000313" key="3">
    <source>
        <dbReference type="Proteomes" id="UP000215335"/>
    </source>
</evidence>
<dbReference type="Proteomes" id="UP000215335">
    <property type="component" value="Unassembled WGS sequence"/>
</dbReference>
<comment type="caution">
    <text evidence="2">The sequence shown here is derived from an EMBL/GenBank/DDBJ whole genome shotgun (WGS) entry which is preliminary data.</text>
</comment>
<feature type="region of interest" description="Disordered" evidence="1">
    <location>
        <begin position="598"/>
        <end position="617"/>
    </location>
</feature>
<sequence length="964" mass="106619">MSRRSSRGNDVFRERDEDEQSIIDVFEFDDIAEDRWLCSTGTSSRRNSVEAKVQDIDGWLHADVQESDAAQSNSNSRRSIDTRTFTRIKRRSHNRLSFDSVEQSVSPETRSFSLSNVWKNQPIPESPTQNVNNNNNKEQKERRDSIPMMLRPKTNQVLAALLSEGPSSISSQTSMEAFMNMASSKEGISSLISDMSDPDVSHFLMNISQPSLLYSSLISDGKGDESVHAAAAAFDSFIDSQILTDSMMEASMFKEAQDSSMIADFLKQNDCTVLEDETYCKSPSALDLNDKTFVNENIGDKTYINITDKDQKSSNSTFVTASENSKTNDTFTSFPSPISEFKGNSTKILSPLNSTKIMEASPNPLNSTRNLSFDHDIPVLLQKKDLVSTTITLDSENKTDLTFELKAKSTSPIKARLNETFQTSNFAAKPIPRLSGSSGNSDPLDSTFSAVPNLRAELLQEVRRSSNKFDATFNTLLPNTEKKFDTTYEHPNSVENKFDATYERPKPVEPVINDDDEEEEDLDATYVQMPLAHQPESQTVNKPVDVTYDSAHFNAKLSNAAGPRRISYAKQNPAESQMHSQDPNRFNTFRKDSKIGSRLSKASQPLENNSNKPVTAAPLQPHLPSAKSNENLYQQRFNTFSKKSSLLKNHVRNEMNEEENRQDSTFIKPMEKLPVRQIQAPRQLSKLPQMFQKSNPNLGSNLKPAGRLTLEADVTFNKGSQPNISSNSHALSRFKSERLLPMKHNADFGSGNGTSRSMESIESTASAHSAPDLDDRLSICSDSSRASYTVKPRNLEALKKLASMEEQGRLGGSTPKVKGRQILENTWVEGKDLPSPILKNGAGRIYTESTDSRSTSPTDSAEFNAKTSSPLIISPAISDQAINTIGNDDGGIEAAKENIQLTENVRPKQIKVPNSVSTGTNATKLRRPSNWAGAPNKVGNGASSGIPRPASRIPGPKFTRSNLK</sequence>
<feature type="region of interest" description="Disordered" evidence="1">
    <location>
        <begin position="115"/>
        <end position="143"/>
    </location>
</feature>
<feature type="compositionally biased region" description="Polar residues" evidence="1">
    <location>
        <begin position="753"/>
        <end position="767"/>
    </location>
</feature>
<accession>A0A232EKT2</accession>
<keyword evidence="3" id="KW-1185">Reference proteome</keyword>
<feature type="region of interest" description="Disordered" evidence="1">
    <location>
        <begin position="743"/>
        <end position="771"/>
    </location>
</feature>
<evidence type="ECO:0000256" key="1">
    <source>
        <dbReference type="SAM" id="MobiDB-lite"/>
    </source>
</evidence>
<evidence type="ECO:0000313" key="2">
    <source>
        <dbReference type="EMBL" id="OXU18974.1"/>
    </source>
</evidence>
<dbReference type="EMBL" id="NNAY01003710">
    <property type="protein sequence ID" value="OXU18974.1"/>
    <property type="molecule type" value="Genomic_DNA"/>
</dbReference>
<reference evidence="2 3" key="1">
    <citation type="journal article" date="2017" name="Curr. Biol.">
        <title>The Evolution of Venom by Co-option of Single-Copy Genes.</title>
        <authorList>
            <person name="Martinson E.O."/>
            <person name="Mrinalini"/>
            <person name="Kelkar Y.D."/>
            <person name="Chang C.H."/>
            <person name="Werren J.H."/>
        </authorList>
    </citation>
    <scope>NUCLEOTIDE SEQUENCE [LARGE SCALE GENOMIC DNA]</scope>
    <source>
        <strain evidence="2 3">Alberta</strain>
        <tissue evidence="2">Whole body</tissue>
    </source>
</reference>
<feature type="compositionally biased region" description="Polar residues" evidence="1">
    <location>
        <begin position="600"/>
        <end position="613"/>
    </location>
</feature>
<dbReference type="OrthoDB" id="6347145at2759"/>
<protein>
    <submittedName>
        <fullName evidence="2">Uncharacterized protein</fullName>
    </submittedName>
</protein>
<dbReference type="AlphaFoldDB" id="A0A232EKT2"/>